<reference evidence="11 12" key="1">
    <citation type="journal article" date="2021" name="Int. J. Syst. Evol. Microbiol.">
        <title>Reticulibacter mediterranei gen. nov., sp. nov., within the new family Reticulibacteraceae fam. nov., and Ktedonospora formicarum gen. nov., sp. nov., Ktedonobacter robiniae sp. nov., Dictyobacter formicarum sp. nov. and Dictyobacter arantiisoli sp. nov., belonging to the class Ktedonobacteria.</title>
        <authorList>
            <person name="Yabe S."/>
            <person name="Zheng Y."/>
            <person name="Wang C.M."/>
            <person name="Sakai Y."/>
            <person name="Abe K."/>
            <person name="Yokota A."/>
            <person name="Donadio S."/>
            <person name="Cavaletti L."/>
            <person name="Monciardini P."/>
        </authorList>
    </citation>
    <scope>NUCLEOTIDE SEQUENCE [LARGE SCALE GENOMIC DNA]</scope>
    <source>
        <strain evidence="11 12">SOSP1-30</strain>
    </source>
</reference>
<dbReference type="PANTHER" id="PTHR30040">
    <property type="entry name" value="THIAMINE BIOSYNTHESIS LIPOPROTEIN APBE"/>
    <property type="match status" value="1"/>
</dbReference>
<dbReference type="InterPro" id="IPR003374">
    <property type="entry name" value="ApbE-like_sf"/>
</dbReference>
<keyword evidence="4" id="KW-0285">Flavoprotein</keyword>
<dbReference type="Pfam" id="PF02424">
    <property type="entry name" value="ApbE"/>
    <property type="match status" value="2"/>
</dbReference>
<dbReference type="EC" id="2.7.1.180" evidence="2"/>
<evidence type="ECO:0000256" key="2">
    <source>
        <dbReference type="ARBA" id="ARBA00011955"/>
    </source>
</evidence>
<gene>
    <name evidence="11" type="ORF">KSB_89450</name>
</gene>
<evidence type="ECO:0000313" key="11">
    <source>
        <dbReference type="EMBL" id="GHO60470.1"/>
    </source>
</evidence>
<keyword evidence="7" id="KW-0274">FAD</keyword>
<dbReference type="PANTHER" id="PTHR30040:SF2">
    <property type="entry name" value="FAD:PROTEIN FMN TRANSFERASE"/>
    <property type="match status" value="1"/>
</dbReference>
<keyword evidence="12" id="KW-1185">Reference proteome</keyword>
<accession>A0ABQ3V773</accession>
<keyword evidence="5 11" id="KW-0808">Transferase</keyword>
<dbReference type="Proteomes" id="UP000654345">
    <property type="component" value="Unassembled WGS sequence"/>
</dbReference>
<evidence type="ECO:0000256" key="4">
    <source>
        <dbReference type="ARBA" id="ARBA00022630"/>
    </source>
</evidence>
<evidence type="ECO:0000256" key="5">
    <source>
        <dbReference type="ARBA" id="ARBA00022679"/>
    </source>
</evidence>
<dbReference type="EMBL" id="BNJG01000005">
    <property type="protein sequence ID" value="GHO60470.1"/>
    <property type="molecule type" value="Genomic_DNA"/>
</dbReference>
<name>A0ABQ3V773_9CHLR</name>
<sequence>MKHTRLLMGMPITVEVVDPFVTQEDLDKVFSYFAWVDTIFSTYKTTSDISKINHGELSPAQYSDTMRAVLTLSEQTKEETDGYFDIQRDGVYDPSGIVKGWAIRNAAHQLEVRGFRNFAVDAGGDIQVAGHKDGHPWRIGIRNPFHRTEHVKVLTLTDQGVATSGTTIRGQHIYDPYHPGKAILDVVSITVLATNVYDADRFATAAFAMGTRGIYFLEKVAGLEGYMIDAQGRATFTSGFERYVCHQ</sequence>
<evidence type="ECO:0000256" key="1">
    <source>
        <dbReference type="ARBA" id="ARBA00001946"/>
    </source>
</evidence>
<organism evidence="11 12">
    <name type="scientific">Ktedonobacter robiniae</name>
    <dbReference type="NCBI Taxonomy" id="2778365"/>
    <lineage>
        <taxon>Bacteria</taxon>
        <taxon>Bacillati</taxon>
        <taxon>Chloroflexota</taxon>
        <taxon>Ktedonobacteria</taxon>
        <taxon>Ktedonobacterales</taxon>
        <taxon>Ktedonobacteraceae</taxon>
        <taxon>Ktedonobacter</taxon>
    </lineage>
</organism>
<dbReference type="Gene3D" id="3.10.520.10">
    <property type="entry name" value="ApbE-like domains"/>
    <property type="match status" value="2"/>
</dbReference>
<proteinExistence type="predicted"/>
<keyword evidence="8" id="KW-0460">Magnesium</keyword>
<evidence type="ECO:0000313" key="12">
    <source>
        <dbReference type="Proteomes" id="UP000654345"/>
    </source>
</evidence>
<dbReference type="InterPro" id="IPR024932">
    <property type="entry name" value="ApbE"/>
</dbReference>
<evidence type="ECO:0000256" key="9">
    <source>
        <dbReference type="ARBA" id="ARBA00031306"/>
    </source>
</evidence>
<dbReference type="SUPFAM" id="SSF143631">
    <property type="entry name" value="ApbE-like"/>
    <property type="match status" value="1"/>
</dbReference>
<comment type="catalytic activity">
    <reaction evidence="10">
        <text>L-threonyl-[protein] + FAD = FMN-L-threonyl-[protein] + AMP + H(+)</text>
        <dbReference type="Rhea" id="RHEA:36847"/>
        <dbReference type="Rhea" id="RHEA-COMP:11060"/>
        <dbReference type="Rhea" id="RHEA-COMP:11061"/>
        <dbReference type="ChEBI" id="CHEBI:15378"/>
        <dbReference type="ChEBI" id="CHEBI:30013"/>
        <dbReference type="ChEBI" id="CHEBI:57692"/>
        <dbReference type="ChEBI" id="CHEBI:74257"/>
        <dbReference type="ChEBI" id="CHEBI:456215"/>
        <dbReference type="EC" id="2.7.1.180"/>
    </reaction>
</comment>
<evidence type="ECO:0000256" key="7">
    <source>
        <dbReference type="ARBA" id="ARBA00022827"/>
    </source>
</evidence>
<protein>
    <recommendedName>
        <fullName evidence="3">FAD:protein FMN transferase</fullName>
        <ecNumber evidence="2">2.7.1.180</ecNumber>
    </recommendedName>
    <alternativeName>
        <fullName evidence="9">Flavin transferase</fullName>
    </alternativeName>
</protein>
<evidence type="ECO:0000256" key="10">
    <source>
        <dbReference type="ARBA" id="ARBA00048540"/>
    </source>
</evidence>
<dbReference type="GO" id="GO:0016740">
    <property type="term" value="F:transferase activity"/>
    <property type="evidence" value="ECO:0007669"/>
    <property type="project" value="UniProtKB-KW"/>
</dbReference>
<comment type="caution">
    <text evidence="11">The sequence shown here is derived from an EMBL/GenBank/DDBJ whole genome shotgun (WGS) entry which is preliminary data.</text>
</comment>
<evidence type="ECO:0000256" key="6">
    <source>
        <dbReference type="ARBA" id="ARBA00022723"/>
    </source>
</evidence>
<comment type="cofactor">
    <cofactor evidence="1">
        <name>Mg(2+)</name>
        <dbReference type="ChEBI" id="CHEBI:18420"/>
    </cofactor>
</comment>
<keyword evidence="6" id="KW-0479">Metal-binding</keyword>
<evidence type="ECO:0000256" key="8">
    <source>
        <dbReference type="ARBA" id="ARBA00022842"/>
    </source>
</evidence>
<evidence type="ECO:0000256" key="3">
    <source>
        <dbReference type="ARBA" id="ARBA00016337"/>
    </source>
</evidence>
<dbReference type="RefSeq" id="WP_201376578.1">
    <property type="nucleotide sequence ID" value="NZ_BNJG01000005.1"/>
</dbReference>